<evidence type="ECO:0000256" key="1">
    <source>
        <dbReference type="SAM" id="MobiDB-lite"/>
    </source>
</evidence>
<dbReference type="OrthoDB" id="7870010at2"/>
<sequence>MTSPKPFLICSQPKPASDSGQKSWSNVFEGRGRSRDAYRRTYHRPDPAAYRSTFLPRWSRLVECVFGTRDRCATEMGVTLQTACNWFDGLSRPTGDKVAMLAFMHPDAFGRIMGGSE</sequence>
<accession>A0A2S8RWH4</accession>
<dbReference type="AlphaFoldDB" id="A0A2S8RWH4"/>
<proteinExistence type="predicted"/>
<dbReference type="Proteomes" id="UP000238338">
    <property type="component" value="Unassembled WGS sequence"/>
</dbReference>
<gene>
    <name evidence="2" type="ORF">LX70_03979</name>
</gene>
<evidence type="ECO:0000313" key="2">
    <source>
        <dbReference type="EMBL" id="PQV52873.1"/>
    </source>
</evidence>
<reference evidence="2 3" key="1">
    <citation type="submission" date="2018-02" db="EMBL/GenBank/DDBJ databases">
        <title>Genomic Encyclopedia of Archaeal and Bacterial Type Strains, Phase II (KMG-II): from individual species to whole genera.</title>
        <authorList>
            <person name="Goeker M."/>
        </authorList>
    </citation>
    <scope>NUCLEOTIDE SEQUENCE [LARGE SCALE GENOMIC DNA]</scope>
    <source>
        <strain evidence="2 3">DSM 18921</strain>
    </source>
</reference>
<keyword evidence="3" id="KW-1185">Reference proteome</keyword>
<dbReference type="RefSeq" id="WP_105516520.1">
    <property type="nucleotide sequence ID" value="NZ_PVEP01000015.1"/>
</dbReference>
<feature type="region of interest" description="Disordered" evidence="1">
    <location>
        <begin position="1"/>
        <end position="28"/>
    </location>
</feature>
<name>A0A2S8RWH4_9RHOB</name>
<organism evidence="2 3">
    <name type="scientific">Albidovulum denitrificans</name>
    <dbReference type="NCBI Taxonomy" id="404881"/>
    <lineage>
        <taxon>Bacteria</taxon>
        <taxon>Pseudomonadati</taxon>
        <taxon>Pseudomonadota</taxon>
        <taxon>Alphaproteobacteria</taxon>
        <taxon>Rhodobacterales</taxon>
        <taxon>Paracoccaceae</taxon>
        <taxon>Albidovulum</taxon>
    </lineage>
</organism>
<evidence type="ECO:0000313" key="3">
    <source>
        <dbReference type="Proteomes" id="UP000238338"/>
    </source>
</evidence>
<protein>
    <submittedName>
        <fullName evidence="2">Uncharacterized protein</fullName>
    </submittedName>
</protein>
<dbReference type="EMBL" id="PVEP01000015">
    <property type="protein sequence ID" value="PQV52873.1"/>
    <property type="molecule type" value="Genomic_DNA"/>
</dbReference>
<comment type="caution">
    <text evidence="2">The sequence shown here is derived from an EMBL/GenBank/DDBJ whole genome shotgun (WGS) entry which is preliminary data.</text>
</comment>